<reference evidence="1 2" key="1">
    <citation type="submission" date="2016-10" db="EMBL/GenBank/DDBJ databases">
        <authorList>
            <person name="de Groot N.N."/>
        </authorList>
    </citation>
    <scope>NUCLEOTIDE SEQUENCE [LARGE SCALE GENOMIC DNA]</scope>
    <source>
        <strain evidence="1 2">MT12</strain>
    </source>
</reference>
<proteinExistence type="predicted"/>
<gene>
    <name evidence="1" type="ORF">SAMN05444164_4049</name>
</gene>
<dbReference type="EMBL" id="FNTH01000001">
    <property type="protein sequence ID" value="SED20127.1"/>
    <property type="molecule type" value="Genomic_DNA"/>
</dbReference>
<evidence type="ECO:0000313" key="2">
    <source>
        <dbReference type="Proteomes" id="UP000198992"/>
    </source>
</evidence>
<accession>A0A1H4YQM1</accession>
<dbReference type="RefSeq" id="WP_143046744.1">
    <property type="nucleotide sequence ID" value="NZ_FNTH01000001.1"/>
</dbReference>
<name>A0A1H4YQM1_9BRAD</name>
<dbReference type="Proteomes" id="UP000198992">
    <property type="component" value="Unassembled WGS sequence"/>
</dbReference>
<protein>
    <submittedName>
        <fullName evidence="1">Uncharacterized protein</fullName>
    </submittedName>
</protein>
<organism evidence="1 2">
    <name type="scientific">Bradyrhizobium erythrophlei</name>
    <dbReference type="NCBI Taxonomy" id="1437360"/>
    <lineage>
        <taxon>Bacteria</taxon>
        <taxon>Pseudomonadati</taxon>
        <taxon>Pseudomonadota</taxon>
        <taxon>Alphaproteobacteria</taxon>
        <taxon>Hyphomicrobiales</taxon>
        <taxon>Nitrobacteraceae</taxon>
        <taxon>Bradyrhizobium</taxon>
    </lineage>
</organism>
<dbReference type="OrthoDB" id="8244929at2"/>
<evidence type="ECO:0000313" key="1">
    <source>
        <dbReference type="EMBL" id="SED20127.1"/>
    </source>
</evidence>
<sequence length="92" mass="10086">MTEDVTMMNPTDTVTLIEGYDAMRVFLETVSLRLGKTDDEIDLIVAGLKWADGAPVDPAMWQDWLAAVQITCGGRGGETEPPKGRYSLRNPS</sequence>
<dbReference type="AlphaFoldDB" id="A0A1H4YQM1"/>